<dbReference type="Proteomes" id="UP000229600">
    <property type="component" value="Unassembled WGS sequence"/>
</dbReference>
<protein>
    <submittedName>
        <fullName evidence="2">Uncharacterized protein</fullName>
    </submittedName>
</protein>
<keyword evidence="1" id="KW-0812">Transmembrane</keyword>
<proteinExistence type="predicted"/>
<evidence type="ECO:0000313" key="3">
    <source>
        <dbReference type="Proteomes" id="UP000229600"/>
    </source>
</evidence>
<accession>A0A2H0N6L9</accession>
<dbReference type="EMBL" id="PCWN01000001">
    <property type="protein sequence ID" value="PIR04549.1"/>
    <property type="molecule type" value="Genomic_DNA"/>
</dbReference>
<organism evidence="2 3">
    <name type="scientific">Candidatus Magasanikbacteria bacterium CG11_big_fil_rev_8_21_14_0_20_39_34</name>
    <dbReference type="NCBI Taxonomy" id="1974653"/>
    <lineage>
        <taxon>Bacteria</taxon>
        <taxon>Candidatus Magasanikiibacteriota</taxon>
    </lineage>
</organism>
<dbReference type="AlphaFoldDB" id="A0A2H0N6L9"/>
<evidence type="ECO:0000313" key="2">
    <source>
        <dbReference type="EMBL" id="PIR04549.1"/>
    </source>
</evidence>
<sequence>MDVLKHIKKTSLIGDVFSSQKTYYLLRGMKKVGLELDALAPVAHMVCGCISALALCTFPFMLG</sequence>
<keyword evidence="1" id="KW-1133">Transmembrane helix</keyword>
<keyword evidence="1" id="KW-0472">Membrane</keyword>
<reference evidence="2 3" key="1">
    <citation type="submission" date="2017-09" db="EMBL/GenBank/DDBJ databases">
        <title>Depth-based differentiation of microbial function through sediment-hosted aquifers and enrichment of novel symbionts in the deep terrestrial subsurface.</title>
        <authorList>
            <person name="Probst A.J."/>
            <person name="Ladd B."/>
            <person name="Jarett J.K."/>
            <person name="Geller-Mcgrath D.E."/>
            <person name="Sieber C.M."/>
            <person name="Emerson J.B."/>
            <person name="Anantharaman K."/>
            <person name="Thomas B.C."/>
            <person name="Malmstrom R."/>
            <person name="Stieglmeier M."/>
            <person name="Klingl A."/>
            <person name="Woyke T."/>
            <person name="Ryan C.M."/>
            <person name="Banfield J.F."/>
        </authorList>
    </citation>
    <scope>NUCLEOTIDE SEQUENCE [LARGE SCALE GENOMIC DNA]</scope>
    <source>
        <strain evidence="2">CG11_big_fil_rev_8_21_14_0_20_39_34</strain>
    </source>
</reference>
<gene>
    <name evidence="2" type="ORF">COV59_00280</name>
</gene>
<feature type="transmembrane region" description="Helical" evidence="1">
    <location>
        <begin position="38"/>
        <end position="62"/>
    </location>
</feature>
<name>A0A2H0N6L9_9BACT</name>
<comment type="caution">
    <text evidence="2">The sequence shown here is derived from an EMBL/GenBank/DDBJ whole genome shotgun (WGS) entry which is preliminary data.</text>
</comment>
<evidence type="ECO:0000256" key="1">
    <source>
        <dbReference type="SAM" id="Phobius"/>
    </source>
</evidence>